<evidence type="ECO:0000256" key="1">
    <source>
        <dbReference type="ARBA" id="ARBA00034772"/>
    </source>
</evidence>
<evidence type="ECO:0000259" key="2">
    <source>
        <dbReference type="Pfam" id="PF00206"/>
    </source>
</evidence>
<reference evidence="3 4" key="1">
    <citation type="journal article" date="2016" name="Int. J. Syst. Evol. Microbiol.">
        <title>Labrenzia salina sp. nov., isolated from the rhizosphere of the halophyte Arthrocnemum macrostachyum.</title>
        <authorList>
            <person name="Camacho M."/>
            <person name="Redondo-Gomez S."/>
            <person name="Rodriguez-Llorente I."/>
            <person name="Rohde M."/>
            <person name="Sproer C."/>
            <person name="Schumann P."/>
            <person name="Klenk H.P."/>
            <person name="Montero-Calasanz M.D.C."/>
        </authorList>
    </citation>
    <scope>NUCLEOTIDE SEQUENCE [LARGE SCALE GENOMIC DNA]</scope>
    <source>
        <strain evidence="3 4">DSM 29163</strain>
    </source>
</reference>
<organism evidence="3 4">
    <name type="scientific">Roseibium salinum</name>
    <dbReference type="NCBI Taxonomy" id="1604349"/>
    <lineage>
        <taxon>Bacteria</taxon>
        <taxon>Pseudomonadati</taxon>
        <taxon>Pseudomonadota</taxon>
        <taxon>Alphaproteobacteria</taxon>
        <taxon>Hyphomicrobiales</taxon>
        <taxon>Stappiaceae</taxon>
        <taxon>Roseibium</taxon>
    </lineage>
</organism>
<dbReference type="Pfam" id="PF00206">
    <property type="entry name" value="Lyase_1"/>
    <property type="match status" value="1"/>
</dbReference>
<evidence type="ECO:0000313" key="3">
    <source>
        <dbReference type="EMBL" id="MCX2724607.1"/>
    </source>
</evidence>
<protein>
    <submittedName>
        <fullName evidence="3">Lyase family protein</fullName>
    </submittedName>
</protein>
<dbReference type="PANTHER" id="PTHR43172:SF2">
    <property type="entry name" value="ADENYLOSUCCINATE LYASE C-TERMINAL DOMAIN-CONTAINING PROTEIN"/>
    <property type="match status" value="1"/>
</dbReference>
<dbReference type="PRINTS" id="PR00149">
    <property type="entry name" value="FUMRATELYASE"/>
</dbReference>
<dbReference type="PANTHER" id="PTHR43172">
    <property type="entry name" value="ADENYLOSUCCINATE LYASE"/>
    <property type="match status" value="1"/>
</dbReference>
<comment type="similarity">
    <text evidence="1">Belongs to the class-II fumarase/aspartase family.</text>
</comment>
<dbReference type="RefSeq" id="WP_265964750.1">
    <property type="nucleotide sequence ID" value="NZ_JAPEVI010000003.1"/>
</dbReference>
<keyword evidence="4" id="KW-1185">Reference proteome</keyword>
<feature type="domain" description="Fumarate lyase N-terminal" evidence="2">
    <location>
        <begin position="15"/>
        <end position="290"/>
    </location>
</feature>
<dbReference type="InterPro" id="IPR022761">
    <property type="entry name" value="Fumarate_lyase_N"/>
</dbReference>
<dbReference type="SUPFAM" id="SSF48557">
    <property type="entry name" value="L-aspartase-like"/>
    <property type="match status" value="1"/>
</dbReference>
<evidence type="ECO:0000313" key="4">
    <source>
        <dbReference type="Proteomes" id="UP001300261"/>
    </source>
</evidence>
<dbReference type="Proteomes" id="UP001300261">
    <property type="component" value="Unassembled WGS sequence"/>
</dbReference>
<sequence>MPVSLFSSTIHSGLFADEELMAFLGDASDIAHMVAFERALAKVQGKLGIIPQEAAQQILEKLQDATIDPGKLTAGTRSAGVPVPALVAELRKVSGEEAGQWLHWGATSHDVMDTAQALQAKACLAILAVRLAVVIDTLEAQSKHNGDLLLAGRTRSQVSTPVTLGYRIAQWAHPLIDAENALPDMQRSALKVQFGGASGINSAIAPNGSAVADALAEEFGLEAGPSWHVNRTPVLTLAAWLQQVCSGLAKMAGDLVLMGRTESAEVAAGSGGGSSTMPQKANPVQAETILVLNRIAIAAHAGLTAAADPAEERDGSKWPLEWMFLPQLILATGMALCHAQELADTLKPDPDRLAATLEANPEIMAETASFVLARNGVSRAQAKELVAEASRDDAPFAEALASISPVELDWQKALDPKEVIAPAKEMSARIFAKRVRRDRG</sequence>
<dbReference type="InterPro" id="IPR020557">
    <property type="entry name" value="Fumarate_lyase_CS"/>
</dbReference>
<dbReference type="Gene3D" id="1.20.200.10">
    <property type="entry name" value="Fumarase/aspartase (Central domain)"/>
    <property type="match status" value="1"/>
</dbReference>
<name>A0ABT3R626_9HYPH</name>
<dbReference type="PROSITE" id="PS00163">
    <property type="entry name" value="FUMARATE_LYASES"/>
    <property type="match status" value="1"/>
</dbReference>
<dbReference type="GO" id="GO:0016829">
    <property type="term" value="F:lyase activity"/>
    <property type="evidence" value="ECO:0007669"/>
    <property type="project" value="UniProtKB-KW"/>
</dbReference>
<gene>
    <name evidence="3" type="ORF">ON753_19900</name>
</gene>
<comment type="caution">
    <text evidence="3">The sequence shown here is derived from an EMBL/GenBank/DDBJ whole genome shotgun (WGS) entry which is preliminary data.</text>
</comment>
<accession>A0ABT3R626</accession>
<dbReference type="EMBL" id="JAPEVI010000003">
    <property type="protein sequence ID" value="MCX2724607.1"/>
    <property type="molecule type" value="Genomic_DNA"/>
</dbReference>
<keyword evidence="3" id="KW-0456">Lyase</keyword>
<dbReference type="InterPro" id="IPR008948">
    <property type="entry name" value="L-Aspartase-like"/>
</dbReference>
<dbReference type="InterPro" id="IPR000362">
    <property type="entry name" value="Fumarate_lyase_fam"/>
</dbReference>
<proteinExistence type="inferred from homology"/>